<dbReference type="GO" id="GO:0003924">
    <property type="term" value="F:GTPase activity"/>
    <property type="evidence" value="ECO:0007669"/>
    <property type="project" value="TreeGrafter"/>
</dbReference>
<dbReference type="AlphaFoldDB" id="A0A9Y4K3Q8"/>
<sequence length="125" mass="14196">MEVIKAKLLSVERVKTHFPQKHLPDDCLEVFTVSSEEFVNRNRLNPEDTEIPKLQNFLGELNDCHSETLNYVSGAFGILSLMRAANSTEGAGKKPEVCRMLEANLKRELIKVSKPMAEAYNKFEK</sequence>
<evidence type="ECO:0000313" key="1">
    <source>
        <dbReference type="Proteomes" id="UP000694891"/>
    </source>
</evidence>
<keyword evidence="1" id="KW-1185">Reference proteome</keyword>
<dbReference type="InterPro" id="IPR053082">
    <property type="entry name" value="Nuclear_GTPase_SLIP-GC"/>
</dbReference>
<feature type="non-terminal residue" evidence="2">
    <location>
        <position position="125"/>
    </location>
</feature>
<dbReference type="Proteomes" id="UP000694891">
    <property type="component" value="Unplaced"/>
</dbReference>
<reference evidence="2" key="1">
    <citation type="submission" date="2025-08" db="UniProtKB">
        <authorList>
            <consortium name="RefSeq"/>
        </authorList>
    </citation>
    <scope>IDENTIFICATION</scope>
</reference>
<organism evidence="1 2">
    <name type="scientific">Stegastes partitus</name>
    <name type="common">bicolor damselfish</name>
    <dbReference type="NCBI Taxonomy" id="144197"/>
    <lineage>
        <taxon>Eukaryota</taxon>
        <taxon>Metazoa</taxon>
        <taxon>Chordata</taxon>
        <taxon>Craniata</taxon>
        <taxon>Vertebrata</taxon>
        <taxon>Euteleostomi</taxon>
        <taxon>Actinopterygii</taxon>
        <taxon>Neopterygii</taxon>
        <taxon>Teleostei</taxon>
        <taxon>Neoteleostei</taxon>
        <taxon>Acanthomorphata</taxon>
        <taxon>Ovalentaria</taxon>
        <taxon>Pomacentridae</taxon>
        <taxon>Stegastes</taxon>
    </lineage>
</organism>
<name>A0A9Y4K3Q8_9TELE</name>
<accession>A0A9Y4K3Q8</accession>
<gene>
    <name evidence="2" type="primary">LOC103358719</name>
</gene>
<dbReference type="PANTHER" id="PTHR47308:SF1">
    <property type="entry name" value="NUCLEAR GTPASE SLIP-GC"/>
    <property type="match status" value="1"/>
</dbReference>
<dbReference type="PANTHER" id="PTHR47308">
    <property type="entry name" value="NUCLEAR GTPASE SLIP-GC"/>
    <property type="match status" value="1"/>
</dbReference>
<dbReference type="RefSeq" id="XP_008282016.1">
    <property type="nucleotide sequence ID" value="XM_008283794.1"/>
</dbReference>
<protein>
    <submittedName>
        <fullName evidence="2">Nuclear GTPase SLIP-GC-like</fullName>
    </submittedName>
</protein>
<evidence type="ECO:0000313" key="2">
    <source>
        <dbReference type="RefSeq" id="XP_008282016.1"/>
    </source>
</evidence>
<dbReference type="GeneID" id="103358719"/>
<proteinExistence type="predicted"/>